<dbReference type="Proteomes" id="UP000004776">
    <property type="component" value="Unassembled WGS sequence"/>
</dbReference>
<dbReference type="Pfam" id="PF06056">
    <property type="entry name" value="Terminase_5"/>
    <property type="match status" value="1"/>
</dbReference>
<dbReference type="InterPro" id="IPR010332">
    <property type="entry name" value="ATPase_terminase-su_N"/>
</dbReference>
<dbReference type="InterPro" id="IPR009057">
    <property type="entry name" value="Homeodomain-like_sf"/>
</dbReference>
<protein>
    <submittedName>
        <fullName evidence="2">Phage terminase ATPase subunit</fullName>
    </submittedName>
</protein>
<evidence type="ECO:0000313" key="2">
    <source>
        <dbReference type="EMBL" id="EHD02078.1"/>
    </source>
</evidence>
<reference evidence="2 3" key="1">
    <citation type="journal article" date="2011" name="BMC Genomics">
        <title>Genome sequencing reveals diversification of virulence factor content and possible host adaptation in distinct subpopulations of Salmonella enterica.</title>
        <authorList>
            <person name="den Bakker H.C."/>
            <person name="Moreno Switt A.I."/>
            <person name="Govoni G."/>
            <person name="Cummings C.A."/>
            <person name="Ranieri M.L."/>
            <person name="Degoricija L."/>
            <person name="Hoelzer K."/>
            <person name="Rodriguez-Rivera L.D."/>
            <person name="Brown S."/>
            <person name="Bolchacova E."/>
            <person name="Furtado M.R."/>
            <person name="Wiedmann M."/>
        </authorList>
    </citation>
    <scope>NUCLEOTIDE SEQUENCE [LARGE SCALE GENOMIC DNA]</scope>
    <source>
        <strain evidence="2 3">R8-2977</strain>
    </source>
</reference>
<feature type="domain" description="Terminase ATPase subunit N-terminal" evidence="1">
    <location>
        <begin position="8"/>
        <end position="62"/>
    </location>
</feature>
<organism evidence="2 3">
    <name type="scientific">Salmonella enterica subsp. enterica serovar Urbana str. R8-2977</name>
    <dbReference type="NCBI Taxonomy" id="913084"/>
    <lineage>
        <taxon>Bacteria</taxon>
        <taxon>Pseudomonadati</taxon>
        <taxon>Pseudomonadota</taxon>
        <taxon>Gammaproteobacteria</taxon>
        <taxon>Enterobacterales</taxon>
        <taxon>Enterobacteriaceae</taxon>
        <taxon>Salmonella</taxon>
    </lineage>
</organism>
<name>G5RXH4_SALET</name>
<gene>
    <name evidence="2" type="ORF">LTSEURB_3315</name>
</gene>
<evidence type="ECO:0000259" key="1">
    <source>
        <dbReference type="Pfam" id="PF06056"/>
    </source>
</evidence>
<evidence type="ECO:0000313" key="3">
    <source>
        <dbReference type="Proteomes" id="UP000004776"/>
    </source>
</evidence>
<dbReference type="SUPFAM" id="SSF46689">
    <property type="entry name" value="Homeodomain-like"/>
    <property type="match status" value="1"/>
</dbReference>
<dbReference type="EMBL" id="AFCW01001258">
    <property type="protein sequence ID" value="EHD02078.1"/>
    <property type="molecule type" value="Genomic_DNA"/>
</dbReference>
<feature type="non-terminal residue" evidence="2">
    <location>
        <position position="72"/>
    </location>
</feature>
<comment type="caution">
    <text evidence="2">The sequence shown here is derived from an EMBL/GenBank/DDBJ whole genome shotgun (WGS) entry which is preliminary data.</text>
</comment>
<accession>G5RXH4</accession>
<sequence length="72" mass="8369">MAKYSDELKEAARTLYIKSWTPKDIAQELNIPPRTIYHWADVGKWASLLPVESVENVIARRIDQVISRSRRS</sequence>
<dbReference type="AlphaFoldDB" id="G5RXH4"/>
<proteinExistence type="predicted"/>